<evidence type="ECO:0000313" key="3">
    <source>
        <dbReference type="Proteomes" id="UP000480854"/>
    </source>
</evidence>
<gene>
    <name evidence="2" type="ORF">DS843_30085</name>
</gene>
<dbReference type="Proteomes" id="UP000480854">
    <property type="component" value="Unassembled WGS sequence"/>
</dbReference>
<reference evidence="2 3" key="1">
    <citation type="submission" date="2018-07" db="EMBL/GenBank/DDBJ databases">
        <title>Genome sequence of Azospirillum sp. ATCC 49961.</title>
        <authorList>
            <person name="Sant'Anna F.H."/>
            <person name="Baldani J.I."/>
            <person name="Zilli J.E."/>
            <person name="Reis V.M."/>
            <person name="Hartmann A."/>
            <person name="Cruz L."/>
            <person name="de Souza E.M."/>
            <person name="de Oliveira Pedrosa F."/>
            <person name="Passaglia L.M.P."/>
        </authorList>
    </citation>
    <scope>NUCLEOTIDE SEQUENCE [LARGE SCALE GENOMIC DNA]</scope>
    <source>
        <strain evidence="2 3">ATCC 49961</strain>
    </source>
</reference>
<dbReference type="OrthoDB" id="9782970at2"/>
<evidence type="ECO:0000256" key="1">
    <source>
        <dbReference type="SAM" id="MobiDB-lite"/>
    </source>
</evidence>
<name>A0A9W7NDS0_9PROT</name>
<dbReference type="RefSeq" id="WP_149472507.1">
    <property type="nucleotide sequence ID" value="NZ_QOKW01000053.1"/>
</dbReference>
<keyword evidence="3" id="KW-1185">Reference proteome</keyword>
<feature type="region of interest" description="Disordered" evidence="1">
    <location>
        <begin position="214"/>
        <end position="234"/>
    </location>
</feature>
<comment type="caution">
    <text evidence="2">The sequence shown here is derived from an EMBL/GenBank/DDBJ whole genome shotgun (WGS) entry which is preliminary data.</text>
</comment>
<proteinExistence type="predicted"/>
<accession>A0A9W7NDS0</accession>
<feature type="region of interest" description="Disordered" evidence="1">
    <location>
        <begin position="72"/>
        <end position="101"/>
    </location>
</feature>
<sequence length="271" mass="28559">MLKEADAAVAGVLAAAAPLAGCDLHLALLSIDEHGAADYADSYRGSWRRRDESDDALEAGEVYERVASLSDWRRPDGAPSPLEAIPVEEKDEVSPPEALDDVAPDEDLFHEATGNAGATFGPCRRLPAFIPTARPVSRGCSANRGEQAATGVGVAAEPDWAGHRHAPSPHQEKPLPAMQRRRHAREVGIQPPSGPIAAVAVLQPEHPLALAAARRRQGKQARGRQGGAVPGSALQRFEGQAEVGLVQREEAVGAQQPGLEGRVAGELSPPR</sequence>
<evidence type="ECO:0000313" key="2">
    <source>
        <dbReference type="EMBL" id="KAA0675777.1"/>
    </source>
</evidence>
<protein>
    <submittedName>
        <fullName evidence="2">Uncharacterized protein</fullName>
    </submittedName>
</protein>
<dbReference type="AlphaFoldDB" id="A0A9W7NDS0"/>
<feature type="region of interest" description="Disordered" evidence="1">
    <location>
        <begin position="250"/>
        <end position="271"/>
    </location>
</feature>
<organism evidence="2 3">
    <name type="scientific">Roseomonas genomospecies 6</name>
    <dbReference type="NCBI Taxonomy" id="214106"/>
    <lineage>
        <taxon>Bacteria</taxon>
        <taxon>Pseudomonadati</taxon>
        <taxon>Pseudomonadota</taxon>
        <taxon>Alphaproteobacteria</taxon>
        <taxon>Acetobacterales</taxon>
        <taxon>Roseomonadaceae</taxon>
        <taxon>Roseomonas</taxon>
    </lineage>
</organism>
<dbReference type="EMBL" id="QOKW01000053">
    <property type="protein sequence ID" value="KAA0675777.1"/>
    <property type="molecule type" value="Genomic_DNA"/>
</dbReference>